<dbReference type="AlphaFoldDB" id="A0A0K2V5S7"/>
<evidence type="ECO:0000313" key="1">
    <source>
        <dbReference type="EMBL" id="CDW45685.1"/>
    </source>
</evidence>
<proteinExistence type="predicted"/>
<dbReference type="EMBL" id="HACA01028324">
    <property type="protein sequence ID" value="CDW45685.1"/>
    <property type="molecule type" value="Transcribed_RNA"/>
</dbReference>
<name>A0A0K2V5S7_LEPSM</name>
<accession>A0A0K2V5S7</accession>
<reference evidence="1" key="1">
    <citation type="submission" date="2014-05" db="EMBL/GenBank/DDBJ databases">
        <authorList>
            <person name="Chronopoulou M."/>
        </authorList>
    </citation>
    <scope>NUCLEOTIDE SEQUENCE</scope>
    <source>
        <tissue evidence="1">Whole organism</tissue>
    </source>
</reference>
<sequence>VIPFFITGVLANSNITIIFFSDFNANSMMSCPVKGRSRYSKENTSNLIIHLIFEIRFRIPRCTMGGEFIRGKLPDLIRDSFLGNYIPGSKQ</sequence>
<organism evidence="1">
    <name type="scientific">Lepeophtheirus salmonis</name>
    <name type="common">Salmon louse</name>
    <name type="synonym">Caligus salmonis</name>
    <dbReference type="NCBI Taxonomy" id="72036"/>
    <lineage>
        <taxon>Eukaryota</taxon>
        <taxon>Metazoa</taxon>
        <taxon>Ecdysozoa</taxon>
        <taxon>Arthropoda</taxon>
        <taxon>Crustacea</taxon>
        <taxon>Multicrustacea</taxon>
        <taxon>Hexanauplia</taxon>
        <taxon>Copepoda</taxon>
        <taxon>Siphonostomatoida</taxon>
        <taxon>Caligidae</taxon>
        <taxon>Lepeophtheirus</taxon>
    </lineage>
</organism>
<protein>
    <submittedName>
        <fullName evidence="1">Uncharacterized protein</fullName>
    </submittedName>
</protein>
<feature type="non-terminal residue" evidence="1">
    <location>
        <position position="1"/>
    </location>
</feature>